<evidence type="ECO:0000313" key="1">
    <source>
        <dbReference type="EMBL" id="TGL58700.1"/>
    </source>
</evidence>
<proteinExistence type="predicted"/>
<protein>
    <submittedName>
        <fullName evidence="1">Uncharacterized protein</fullName>
    </submittedName>
</protein>
<evidence type="ECO:0000313" key="2">
    <source>
        <dbReference type="Proteomes" id="UP000297693"/>
    </source>
</evidence>
<sequence length="26" mass="3043">MSFTDEGHVEDEKAKALDYDELLKKM</sequence>
<dbReference type="AlphaFoldDB" id="A0A4R9K1L1"/>
<dbReference type="Proteomes" id="UP000297693">
    <property type="component" value="Unassembled WGS sequence"/>
</dbReference>
<dbReference type="EMBL" id="RQGD01000031">
    <property type="protein sequence ID" value="TGL58700.1"/>
    <property type="molecule type" value="Genomic_DNA"/>
</dbReference>
<name>A0A4R9K1L1_9LEPT</name>
<reference evidence="1" key="1">
    <citation type="journal article" date="2019" name="PLoS Negl. Trop. Dis.">
        <title>Revisiting the worldwide diversity of Leptospira species in the environment.</title>
        <authorList>
            <person name="Vincent A.T."/>
            <person name="Schiettekatte O."/>
            <person name="Bourhy P."/>
            <person name="Veyrier F.J."/>
            <person name="Picardeau M."/>
        </authorList>
    </citation>
    <scope>NUCLEOTIDE SEQUENCE [LARGE SCALE GENOMIC DNA]</scope>
    <source>
        <strain evidence="1">201702476</strain>
    </source>
</reference>
<comment type="caution">
    <text evidence="1">The sequence shown here is derived from an EMBL/GenBank/DDBJ whole genome shotgun (WGS) entry which is preliminary data.</text>
</comment>
<keyword evidence="2" id="KW-1185">Reference proteome</keyword>
<gene>
    <name evidence="1" type="ORF">EHQ58_10185</name>
</gene>
<accession>A0A4R9K1L1</accession>
<organism evidence="1 2">
    <name type="scientific">Leptospira ognonensis</name>
    <dbReference type="NCBI Taxonomy" id="2484945"/>
    <lineage>
        <taxon>Bacteria</taxon>
        <taxon>Pseudomonadati</taxon>
        <taxon>Spirochaetota</taxon>
        <taxon>Spirochaetia</taxon>
        <taxon>Leptospirales</taxon>
        <taxon>Leptospiraceae</taxon>
        <taxon>Leptospira</taxon>
    </lineage>
</organism>